<reference evidence="8" key="1">
    <citation type="submission" date="2016-05" db="EMBL/GenBank/DDBJ databases">
        <authorList>
            <person name="Lavstsen T."/>
            <person name="Jespersen J.S."/>
        </authorList>
    </citation>
    <scope>NUCLEOTIDE SEQUENCE</scope>
    <source>
        <tissue evidence="8">Brain</tissue>
    </source>
</reference>
<dbReference type="PROSITE" id="PS50600">
    <property type="entry name" value="ULP_PROTEASE"/>
    <property type="match status" value="1"/>
</dbReference>
<evidence type="ECO:0000256" key="2">
    <source>
        <dbReference type="ARBA" id="ARBA00022553"/>
    </source>
</evidence>
<dbReference type="FunFam" id="1.10.418.20:FF:000004">
    <property type="entry name" value="sentrin-specific protease 7 isoform X1"/>
    <property type="match status" value="1"/>
</dbReference>
<keyword evidence="5" id="KW-0378">Hydrolase</keyword>
<dbReference type="Gene3D" id="3.40.395.10">
    <property type="entry name" value="Adenoviral Proteinase, Chain A"/>
    <property type="match status" value="1"/>
</dbReference>
<feature type="compositionally biased region" description="Polar residues" evidence="6">
    <location>
        <begin position="129"/>
        <end position="146"/>
    </location>
</feature>
<evidence type="ECO:0000256" key="1">
    <source>
        <dbReference type="ARBA" id="ARBA00005234"/>
    </source>
</evidence>
<dbReference type="PANTHER" id="PTHR46896:SF2">
    <property type="entry name" value="SENTRIN-SPECIFIC PROTEASE 7"/>
    <property type="match status" value="1"/>
</dbReference>
<evidence type="ECO:0000256" key="5">
    <source>
        <dbReference type="ARBA" id="ARBA00022801"/>
    </source>
</evidence>
<dbReference type="FunFam" id="1.10.418.20:FF:000001">
    <property type="entry name" value="sentrin-specific protease 6 isoform X1"/>
    <property type="match status" value="1"/>
</dbReference>
<dbReference type="SUPFAM" id="SSF54001">
    <property type="entry name" value="Cysteine proteinases"/>
    <property type="match status" value="1"/>
</dbReference>
<feature type="compositionally biased region" description="Basic and acidic residues" evidence="6">
    <location>
        <begin position="647"/>
        <end position="657"/>
    </location>
</feature>
<feature type="region of interest" description="Disordered" evidence="6">
    <location>
        <begin position="343"/>
        <end position="376"/>
    </location>
</feature>
<keyword evidence="4" id="KW-0833">Ubl conjugation pathway</keyword>
<evidence type="ECO:0000259" key="7">
    <source>
        <dbReference type="PROSITE" id="PS50600"/>
    </source>
</evidence>
<dbReference type="GO" id="GO:0070139">
    <property type="term" value="F:SUMO-specific endopeptidase activity"/>
    <property type="evidence" value="ECO:0007669"/>
    <property type="project" value="TreeGrafter"/>
</dbReference>
<dbReference type="GO" id="GO:0016926">
    <property type="term" value="P:protein desumoylation"/>
    <property type="evidence" value="ECO:0007669"/>
    <property type="project" value="TreeGrafter"/>
</dbReference>
<feature type="region of interest" description="Disordered" evidence="6">
    <location>
        <begin position="101"/>
        <end position="194"/>
    </location>
</feature>
<name>A0A1A8ICQ4_NOTKU</name>
<reference evidence="8" key="2">
    <citation type="submission" date="2016-06" db="EMBL/GenBank/DDBJ databases">
        <title>The genome of a short-lived fish provides insights into sex chromosome evolution and the genetic control of aging.</title>
        <authorList>
            <person name="Reichwald K."/>
            <person name="Felder M."/>
            <person name="Petzold A."/>
            <person name="Koch P."/>
            <person name="Groth M."/>
            <person name="Platzer M."/>
        </authorList>
    </citation>
    <scope>NUCLEOTIDE SEQUENCE</scope>
    <source>
        <tissue evidence="8">Brain</tissue>
    </source>
</reference>
<sequence>MMERRRVLTIPFTSKKDHLIKNPLKIPMACLPPECEKLEQQVPWTAFAGCKYKSKNSQHKNGSVIVDRRHADFISQEMTRRKPCLILTDVLKTKMGKDFKRRVKMSSLTRKRGRQRKNGEESNKEALISRNTRSVQKEAANNTRSKSLPLESSLKIATPSSQRKGAKKRLKKSQEDKAESLEAEEGMVDGDGGEEAEETIAEVLDCVLSTKPAGDTTSCDELSSDSVADRPTATVKTKQQLKRKSKPLGFQCNGRSSSKRLCKSVLRLSGEDGGQLSFSGDDGVEASFSGEDGIDGGQVFATVSLEDSEEHINLENIDHCILQFTVGGDDGTEALVPVITPNVESRLDGTTQTSPSEPIVLSSDDEESNNKPQRSREVILPVSDTTIQESVSKWMDAPDLQDQQRVVDESPCSGPASPLPEDDYSCLSVAFCSLRCGGYKARANGSFVIAKRKIIIPLKDTSQQQNGTVSFERRELRRYSIWTQQEMEVWEFHFEDDGEPFFGILLLYVSETAAAALREDLSQLSVEDDGFINTGKASPFVLLTLKDPLEGMEGALLRSVLDLDCINSMTEILPAHGDEGHFSMEDLDTPVLSLDSSIELIRKTGLDSHLLSMLGIKDSECKPAEEQDSSDNDANEIPTAHIWLDTDFQKESNPEKDPDPEEDTETQAEPNKDPEQEVQKSPDNPKEEAQLVYAVCHRRSKDSYSVFLKKPDSNWIKFKHRGLARRLIQFPPPPQKGGITVTMEDLRCLDSGQYLNDVIIDFYLKFLIQNASADFTERCHIFSSFFFKQLTRRDNASEGVKNDSCQRQRRHQRVKTWTRHVDIFKKDFVFVPVNQESHWYLVVICFPGLEESKLEGWTGDLDDQNESPESKSSENNAETATTQKSSDGVDSETEKNGAKSTTKAQPCQISCTKLTCQRKTVCKRPCILIMDSLKLSLHERVFKLLREYLQSEWEARRGSSRDFGPDQMKSSHCKVPLQDNSTDCGLYLLQYVECFLKDPVVHFDLPLHLQQWFPRQLIRNKRDKIRDLILNLYRHQNLENNKK</sequence>
<feature type="compositionally biased region" description="Polar residues" evidence="6">
    <location>
        <begin position="879"/>
        <end position="888"/>
    </location>
</feature>
<dbReference type="Pfam" id="PF02902">
    <property type="entry name" value="Peptidase_C48"/>
    <property type="match status" value="1"/>
</dbReference>
<evidence type="ECO:0000256" key="3">
    <source>
        <dbReference type="ARBA" id="ARBA00022670"/>
    </source>
</evidence>
<gene>
    <name evidence="8" type="primary">SENP7</name>
</gene>
<feature type="region of interest" description="Disordered" evidence="6">
    <location>
        <begin position="642"/>
        <end position="686"/>
    </location>
</feature>
<keyword evidence="2" id="KW-0597">Phosphoprotein</keyword>
<evidence type="ECO:0000256" key="4">
    <source>
        <dbReference type="ARBA" id="ARBA00022786"/>
    </source>
</evidence>
<dbReference type="PANTHER" id="PTHR46896">
    <property type="entry name" value="SENTRIN-SPECIFIC PROTEASE"/>
    <property type="match status" value="1"/>
</dbReference>
<keyword evidence="3" id="KW-0645">Protease</keyword>
<dbReference type="GO" id="GO:0006508">
    <property type="term" value="P:proteolysis"/>
    <property type="evidence" value="ECO:0007669"/>
    <property type="project" value="UniProtKB-KW"/>
</dbReference>
<feature type="region of interest" description="Disordered" evidence="6">
    <location>
        <begin position="857"/>
        <end position="899"/>
    </location>
</feature>
<accession>A0A1A8ICQ4</accession>
<organism evidence="8">
    <name type="scientific">Nothobranchius kuhntae</name>
    <name type="common">Beira killifish</name>
    <dbReference type="NCBI Taxonomy" id="321403"/>
    <lineage>
        <taxon>Eukaryota</taxon>
        <taxon>Metazoa</taxon>
        <taxon>Chordata</taxon>
        <taxon>Craniata</taxon>
        <taxon>Vertebrata</taxon>
        <taxon>Euteleostomi</taxon>
        <taxon>Actinopterygii</taxon>
        <taxon>Neopterygii</taxon>
        <taxon>Teleostei</taxon>
        <taxon>Neoteleostei</taxon>
        <taxon>Acanthomorphata</taxon>
        <taxon>Ovalentaria</taxon>
        <taxon>Atherinomorphae</taxon>
        <taxon>Cyprinodontiformes</taxon>
        <taxon>Nothobranchiidae</taxon>
        <taxon>Nothobranchius</taxon>
    </lineage>
</organism>
<dbReference type="InterPro" id="IPR038765">
    <property type="entry name" value="Papain-like_cys_pep_sf"/>
</dbReference>
<feature type="compositionally biased region" description="Basic residues" evidence="6">
    <location>
        <begin position="101"/>
        <end position="116"/>
    </location>
</feature>
<evidence type="ECO:0000256" key="6">
    <source>
        <dbReference type="SAM" id="MobiDB-lite"/>
    </source>
</evidence>
<feature type="compositionally biased region" description="Acidic residues" evidence="6">
    <location>
        <begin position="181"/>
        <end position="194"/>
    </location>
</feature>
<evidence type="ECO:0000313" key="8">
    <source>
        <dbReference type="EMBL" id="SBQ94669.1"/>
    </source>
</evidence>
<proteinExistence type="inferred from homology"/>
<feature type="domain" description="Ubiquitin-like protease family profile" evidence="7">
    <location>
        <begin position="739"/>
        <end position="995"/>
    </location>
</feature>
<protein>
    <submittedName>
        <fullName evidence="8">SUMO1/sentrin specific peptidase 7</fullName>
    </submittedName>
</protein>
<comment type="similarity">
    <text evidence="1">Belongs to the peptidase C48 family.</text>
</comment>
<dbReference type="InterPro" id="IPR051947">
    <property type="entry name" value="Sentrin-specific_protease"/>
</dbReference>
<feature type="compositionally biased region" description="Basic and acidic residues" evidence="6">
    <location>
        <begin position="670"/>
        <end position="686"/>
    </location>
</feature>
<dbReference type="EMBL" id="HAED01008457">
    <property type="protein sequence ID" value="SBQ94669.1"/>
    <property type="molecule type" value="Transcribed_RNA"/>
</dbReference>
<dbReference type="AlphaFoldDB" id="A0A1A8ICQ4"/>
<dbReference type="InterPro" id="IPR003653">
    <property type="entry name" value="Peptidase_C48_C"/>
</dbReference>
<dbReference type="GO" id="GO:0005634">
    <property type="term" value="C:nucleus"/>
    <property type="evidence" value="ECO:0007669"/>
    <property type="project" value="TreeGrafter"/>
</dbReference>
<dbReference type="GO" id="GO:0005737">
    <property type="term" value="C:cytoplasm"/>
    <property type="evidence" value="ECO:0007669"/>
    <property type="project" value="TreeGrafter"/>
</dbReference>